<reference evidence="2" key="1">
    <citation type="submission" date="2022-05" db="EMBL/GenBank/DDBJ databases">
        <title>Schlegelella sp. nov., isolated from mangrove soil.</title>
        <authorList>
            <person name="Liu Y."/>
            <person name="Ge X."/>
            <person name="Liu W."/>
        </authorList>
    </citation>
    <scope>NUCLEOTIDE SEQUENCE</scope>
    <source>
        <strain evidence="2">S2-27</strain>
    </source>
</reference>
<feature type="transmembrane region" description="Helical" evidence="1">
    <location>
        <begin position="66"/>
        <end position="85"/>
    </location>
</feature>
<name>A0ABT0YTZ1_9BURK</name>
<dbReference type="EMBL" id="JAMKFE010000017">
    <property type="protein sequence ID" value="MCM5682212.1"/>
    <property type="molecule type" value="Genomic_DNA"/>
</dbReference>
<gene>
    <name evidence="2" type="ORF">M8A51_22010</name>
</gene>
<proteinExistence type="predicted"/>
<comment type="caution">
    <text evidence="2">The sequence shown here is derived from an EMBL/GenBank/DDBJ whole genome shotgun (WGS) entry which is preliminary data.</text>
</comment>
<evidence type="ECO:0000313" key="2">
    <source>
        <dbReference type="EMBL" id="MCM5682212.1"/>
    </source>
</evidence>
<feature type="transmembrane region" description="Helical" evidence="1">
    <location>
        <begin position="97"/>
        <end position="116"/>
    </location>
</feature>
<protein>
    <submittedName>
        <fullName evidence="2">Uncharacterized protein</fullName>
    </submittedName>
</protein>
<accession>A0ABT0YTZ1</accession>
<evidence type="ECO:0000313" key="3">
    <source>
        <dbReference type="Proteomes" id="UP001165541"/>
    </source>
</evidence>
<evidence type="ECO:0000256" key="1">
    <source>
        <dbReference type="SAM" id="Phobius"/>
    </source>
</evidence>
<feature type="transmembrane region" description="Helical" evidence="1">
    <location>
        <begin position="23"/>
        <end position="45"/>
    </location>
</feature>
<organism evidence="2 3">
    <name type="scientific">Caldimonas mangrovi</name>
    <dbReference type="NCBI Taxonomy" id="2944811"/>
    <lineage>
        <taxon>Bacteria</taxon>
        <taxon>Pseudomonadati</taxon>
        <taxon>Pseudomonadota</taxon>
        <taxon>Betaproteobacteria</taxon>
        <taxon>Burkholderiales</taxon>
        <taxon>Sphaerotilaceae</taxon>
        <taxon>Caldimonas</taxon>
    </lineage>
</organism>
<dbReference type="RefSeq" id="WP_251780688.1">
    <property type="nucleotide sequence ID" value="NZ_JAMKFE010000017.1"/>
</dbReference>
<keyword evidence="1" id="KW-0812">Transmembrane</keyword>
<keyword evidence="1" id="KW-0472">Membrane</keyword>
<feature type="transmembrane region" description="Helical" evidence="1">
    <location>
        <begin position="128"/>
        <end position="149"/>
    </location>
</feature>
<sequence>MSTALQRLAEFDGLSWVAAHPDAYPALEVVHIVGIALLLGSLVVFELRVWGFASELPTAALARLSLRLSVAGFLLAAASGLLMFASQPGELLANRAFVWKIGLLAFAGLNAAMFHLRGGVHRADALARAQTVLSLGIWLAVIICGRWMAYL</sequence>
<keyword evidence="1" id="KW-1133">Transmembrane helix</keyword>
<keyword evidence="3" id="KW-1185">Reference proteome</keyword>
<dbReference type="Proteomes" id="UP001165541">
    <property type="component" value="Unassembled WGS sequence"/>
</dbReference>